<accession>A0A1H9MQV9</accession>
<dbReference type="InterPro" id="IPR009057">
    <property type="entry name" value="Homeodomain-like_sf"/>
</dbReference>
<protein>
    <submittedName>
        <fullName evidence="6">Transcriptional regulator, TetR family</fullName>
    </submittedName>
</protein>
<keyword evidence="1" id="KW-0805">Transcription regulation</keyword>
<dbReference type="PROSITE" id="PS50977">
    <property type="entry name" value="HTH_TETR_2"/>
    <property type="match status" value="1"/>
</dbReference>
<gene>
    <name evidence="6" type="ORF">SAMN04487818_102288</name>
</gene>
<dbReference type="InterPro" id="IPR049445">
    <property type="entry name" value="TetR_SbtR-like_C"/>
</dbReference>
<evidence type="ECO:0000256" key="4">
    <source>
        <dbReference type="PROSITE-ProRule" id="PRU00335"/>
    </source>
</evidence>
<dbReference type="PANTHER" id="PTHR30055">
    <property type="entry name" value="HTH-TYPE TRANSCRIPTIONAL REGULATOR RUTR"/>
    <property type="match status" value="1"/>
</dbReference>
<sequence length="188" mass="19923">MPPSGRPRADARANRLRLLTEADAVFREQGTGASLEAIAKRAGVAIGTLYGHFPTRRALLSALMTERNEAVFAAGDALSAEPPDRALRTWIQLTVTHAATYSGLAALLADGTDDASSELHASCVRMTEIGDTLLRRAIDAGTIHPTTTSADLNTLTTACALAREHTTAEQADRLVAITFTGLLVRTSQ</sequence>
<dbReference type="Pfam" id="PF21597">
    <property type="entry name" value="TetR_C_43"/>
    <property type="match status" value="1"/>
</dbReference>
<evidence type="ECO:0000256" key="2">
    <source>
        <dbReference type="ARBA" id="ARBA00023125"/>
    </source>
</evidence>
<dbReference type="STRING" id="155974.SAMN04487818_102288"/>
<proteinExistence type="predicted"/>
<organism evidence="6 7">
    <name type="scientific">Actinokineospora terrae</name>
    <dbReference type="NCBI Taxonomy" id="155974"/>
    <lineage>
        <taxon>Bacteria</taxon>
        <taxon>Bacillati</taxon>
        <taxon>Actinomycetota</taxon>
        <taxon>Actinomycetes</taxon>
        <taxon>Pseudonocardiales</taxon>
        <taxon>Pseudonocardiaceae</taxon>
        <taxon>Actinokineospora</taxon>
    </lineage>
</organism>
<keyword evidence="2 4" id="KW-0238">DNA-binding</keyword>
<feature type="domain" description="HTH tetR-type" evidence="5">
    <location>
        <begin position="12"/>
        <end position="71"/>
    </location>
</feature>
<feature type="DNA-binding region" description="H-T-H motif" evidence="4">
    <location>
        <begin position="34"/>
        <end position="53"/>
    </location>
</feature>
<dbReference type="AlphaFoldDB" id="A0A1H9MQV9"/>
<dbReference type="PRINTS" id="PR00455">
    <property type="entry name" value="HTHTETR"/>
</dbReference>
<dbReference type="GO" id="GO:0003700">
    <property type="term" value="F:DNA-binding transcription factor activity"/>
    <property type="evidence" value="ECO:0007669"/>
    <property type="project" value="TreeGrafter"/>
</dbReference>
<dbReference type="Pfam" id="PF00440">
    <property type="entry name" value="TetR_N"/>
    <property type="match status" value="1"/>
</dbReference>
<name>A0A1H9MQV9_9PSEU</name>
<dbReference type="SUPFAM" id="SSF48498">
    <property type="entry name" value="Tetracyclin repressor-like, C-terminal domain"/>
    <property type="match status" value="1"/>
</dbReference>
<evidence type="ECO:0000313" key="7">
    <source>
        <dbReference type="Proteomes" id="UP000199051"/>
    </source>
</evidence>
<dbReference type="InterPro" id="IPR036271">
    <property type="entry name" value="Tet_transcr_reg_TetR-rel_C_sf"/>
</dbReference>
<keyword evidence="7" id="KW-1185">Reference proteome</keyword>
<evidence type="ECO:0000313" key="6">
    <source>
        <dbReference type="EMBL" id="SER26104.1"/>
    </source>
</evidence>
<keyword evidence="3" id="KW-0804">Transcription</keyword>
<evidence type="ECO:0000256" key="3">
    <source>
        <dbReference type="ARBA" id="ARBA00023163"/>
    </source>
</evidence>
<dbReference type="GO" id="GO:0000976">
    <property type="term" value="F:transcription cis-regulatory region binding"/>
    <property type="evidence" value="ECO:0007669"/>
    <property type="project" value="TreeGrafter"/>
</dbReference>
<reference evidence="7" key="1">
    <citation type="submission" date="2016-10" db="EMBL/GenBank/DDBJ databases">
        <authorList>
            <person name="Varghese N."/>
            <person name="Submissions S."/>
        </authorList>
    </citation>
    <scope>NUCLEOTIDE SEQUENCE [LARGE SCALE GENOMIC DNA]</scope>
    <source>
        <strain evidence="7">DSM 44260</strain>
    </source>
</reference>
<dbReference type="Proteomes" id="UP000199051">
    <property type="component" value="Unassembled WGS sequence"/>
</dbReference>
<evidence type="ECO:0000256" key="1">
    <source>
        <dbReference type="ARBA" id="ARBA00023015"/>
    </source>
</evidence>
<dbReference type="PANTHER" id="PTHR30055:SF234">
    <property type="entry name" value="HTH-TYPE TRANSCRIPTIONAL REGULATOR BETI"/>
    <property type="match status" value="1"/>
</dbReference>
<dbReference type="InterPro" id="IPR001647">
    <property type="entry name" value="HTH_TetR"/>
</dbReference>
<dbReference type="EMBL" id="FOGI01000002">
    <property type="protein sequence ID" value="SER26104.1"/>
    <property type="molecule type" value="Genomic_DNA"/>
</dbReference>
<evidence type="ECO:0000259" key="5">
    <source>
        <dbReference type="PROSITE" id="PS50977"/>
    </source>
</evidence>
<dbReference type="RefSeq" id="WP_092775218.1">
    <property type="nucleotide sequence ID" value="NZ_FOGI01000002.1"/>
</dbReference>
<dbReference type="InterPro" id="IPR050109">
    <property type="entry name" value="HTH-type_TetR-like_transc_reg"/>
</dbReference>
<dbReference type="SUPFAM" id="SSF46689">
    <property type="entry name" value="Homeodomain-like"/>
    <property type="match status" value="1"/>
</dbReference>
<dbReference type="Gene3D" id="1.10.357.10">
    <property type="entry name" value="Tetracycline Repressor, domain 2"/>
    <property type="match status" value="1"/>
</dbReference>